<reference evidence="3 4" key="1">
    <citation type="journal article" date="2011" name="Science">
        <title>The Selaginella genome identifies genetic changes associated with the evolution of vascular plants.</title>
        <authorList>
            <person name="Banks J.A."/>
            <person name="Nishiyama T."/>
            <person name="Hasebe M."/>
            <person name="Bowman J.L."/>
            <person name="Gribskov M."/>
            <person name="dePamphilis C."/>
            <person name="Albert V.A."/>
            <person name="Aono N."/>
            <person name="Aoyama T."/>
            <person name="Ambrose B.A."/>
            <person name="Ashton N.W."/>
            <person name="Axtell M.J."/>
            <person name="Barker E."/>
            <person name="Barker M.S."/>
            <person name="Bennetzen J.L."/>
            <person name="Bonawitz N.D."/>
            <person name="Chapple C."/>
            <person name="Cheng C."/>
            <person name="Correa L.G."/>
            <person name="Dacre M."/>
            <person name="DeBarry J."/>
            <person name="Dreyer I."/>
            <person name="Elias M."/>
            <person name="Engstrom E.M."/>
            <person name="Estelle M."/>
            <person name="Feng L."/>
            <person name="Finet C."/>
            <person name="Floyd S.K."/>
            <person name="Frommer W.B."/>
            <person name="Fujita T."/>
            <person name="Gramzow L."/>
            <person name="Gutensohn M."/>
            <person name="Harholt J."/>
            <person name="Hattori M."/>
            <person name="Heyl A."/>
            <person name="Hirai T."/>
            <person name="Hiwatashi Y."/>
            <person name="Ishikawa M."/>
            <person name="Iwata M."/>
            <person name="Karol K.G."/>
            <person name="Koehler B."/>
            <person name="Kolukisaoglu U."/>
            <person name="Kubo M."/>
            <person name="Kurata T."/>
            <person name="Lalonde S."/>
            <person name="Li K."/>
            <person name="Li Y."/>
            <person name="Litt A."/>
            <person name="Lyons E."/>
            <person name="Manning G."/>
            <person name="Maruyama T."/>
            <person name="Michael T.P."/>
            <person name="Mikami K."/>
            <person name="Miyazaki S."/>
            <person name="Morinaga S."/>
            <person name="Murata T."/>
            <person name="Mueller-Roeber B."/>
            <person name="Nelson D.R."/>
            <person name="Obara M."/>
            <person name="Oguri Y."/>
            <person name="Olmstead R.G."/>
            <person name="Onodera N."/>
            <person name="Petersen B.L."/>
            <person name="Pils B."/>
            <person name="Prigge M."/>
            <person name="Rensing S.A."/>
            <person name="Riano-Pachon D.M."/>
            <person name="Roberts A.W."/>
            <person name="Sato Y."/>
            <person name="Scheller H.V."/>
            <person name="Schulz B."/>
            <person name="Schulz C."/>
            <person name="Shakirov E.V."/>
            <person name="Shibagaki N."/>
            <person name="Shinohara N."/>
            <person name="Shippen D.E."/>
            <person name="Soerensen I."/>
            <person name="Sotooka R."/>
            <person name="Sugimoto N."/>
            <person name="Sugita M."/>
            <person name="Sumikawa N."/>
            <person name="Tanurdzic M."/>
            <person name="Theissen G."/>
            <person name="Ulvskov P."/>
            <person name="Wakazuki S."/>
            <person name="Weng J.K."/>
            <person name="Willats W.W."/>
            <person name="Wipf D."/>
            <person name="Wolf P.G."/>
            <person name="Yang L."/>
            <person name="Zimmer A.D."/>
            <person name="Zhu Q."/>
            <person name="Mitros T."/>
            <person name="Hellsten U."/>
            <person name="Loque D."/>
            <person name="Otillar R."/>
            <person name="Salamov A."/>
            <person name="Schmutz J."/>
            <person name="Shapiro H."/>
            <person name="Lindquist E."/>
            <person name="Lucas S."/>
            <person name="Rokhsar D."/>
            <person name="Grigoriev I.V."/>
        </authorList>
    </citation>
    <scope>NUCLEOTIDE SEQUENCE [LARGE SCALE GENOMIC DNA]</scope>
</reference>
<gene>
    <name evidence="3" type="ORF">SELMODRAFT_267328</name>
</gene>
<dbReference type="Pfam" id="PF02798">
    <property type="entry name" value="GST_N"/>
    <property type="match status" value="1"/>
</dbReference>
<evidence type="ECO:0008006" key="5">
    <source>
        <dbReference type="Google" id="ProtNLM"/>
    </source>
</evidence>
<dbReference type="SUPFAM" id="SSF52833">
    <property type="entry name" value="Thioredoxin-like"/>
    <property type="match status" value="1"/>
</dbReference>
<dbReference type="FunCoup" id="D8RFS1">
    <property type="interactions" value="621"/>
</dbReference>
<accession>D8RFS1</accession>
<dbReference type="InterPro" id="IPR036249">
    <property type="entry name" value="Thioredoxin-like_sf"/>
</dbReference>
<proteinExistence type="predicted"/>
<dbReference type="Pfam" id="PF13410">
    <property type="entry name" value="GST_C_2"/>
    <property type="match status" value="1"/>
</dbReference>
<dbReference type="SUPFAM" id="SSF47616">
    <property type="entry name" value="GST C-terminal domain-like"/>
    <property type="match status" value="1"/>
</dbReference>
<dbReference type="InterPro" id="IPR040079">
    <property type="entry name" value="Glutathione_S-Trfase"/>
</dbReference>
<dbReference type="GO" id="GO:0004364">
    <property type="term" value="F:glutathione transferase activity"/>
    <property type="evidence" value="ECO:0007669"/>
    <property type="project" value="InterPro"/>
</dbReference>
<dbReference type="PANTHER" id="PTHR45374">
    <property type="entry name" value="GLUTATHIONE S-TRANSFERASE TCHQD"/>
    <property type="match status" value="1"/>
</dbReference>
<dbReference type="AlphaFoldDB" id="D8RFS1"/>
<feature type="domain" description="GST N-terminal" evidence="1">
    <location>
        <begin position="1"/>
        <end position="80"/>
    </location>
</feature>
<dbReference type="PROSITE" id="PS50405">
    <property type="entry name" value="GST_CTER"/>
    <property type="match status" value="1"/>
</dbReference>
<dbReference type="Gene3D" id="1.20.1050.10">
    <property type="match status" value="1"/>
</dbReference>
<dbReference type="SFLD" id="SFLDS00019">
    <property type="entry name" value="Glutathione_Transferase_(cytos"/>
    <property type="match status" value="1"/>
</dbReference>
<dbReference type="Proteomes" id="UP000001514">
    <property type="component" value="Unassembled WGS sequence"/>
</dbReference>
<feature type="domain" description="GST C-terminal" evidence="2">
    <location>
        <begin position="109"/>
        <end position="250"/>
    </location>
</feature>
<dbReference type="OMA" id="LHCEEYD"/>
<dbReference type="HOGENOM" id="CLU_011226_5_3_1"/>
<dbReference type="InterPro" id="IPR036282">
    <property type="entry name" value="Glutathione-S-Trfase_C_sf"/>
</dbReference>
<dbReference type="EMBL" id="GL377578">
    <property type="protein sequence ID" value="EFJ29170.1"/>
    <property type="molecule type" value="Genomic_DNA"/>
</dbReference>
<organism evidence="4">
    <name type="scientific">Selaginella moellendorffii</name>
    <name type="common">Spikemoss</name>
    <dbReference type="NCBI Taxonomy" id="88036"/>
    <lineage>
        <taxon>Eukaryota</taxon>
        <taxon>Viridiplantae</taxon>
        <taxon>Streptophyta</taxon>
        <taxon>Embryophyta</taxon>
        <taxon>Tracheophyta</taxon>
        <taxon>Lycopodiopsida</taxon>
        <taxon>Selaginellales</taxon>
        <taxon>Selaginellaceae</taxon>
        <taxon>Selaginella</taxon>
    </lineage>
</organism>
<dbReference type="InterPro" id="IPR004045">
    <property type="entry name" value="Glutathione_S-Trfase_N"/>
</dbReference>
<keyword evidence="4" id="KW-1185">Reference proteome</keyword>
<evidence type="ECO:0000313" key="3">
    <source>
        <dbReference type="EMBL" id="EFJ29170.1"/>
    </source>
</evidence>
<dbReference type="eggNOG" id="KOG4420">
    <property type="taxonomic scope" value="Eukaryota"/>
</dbReference>
<name>D8RFS1_SELML</name>
<dbReference type="KEGG" id="smo:SELMODRAFT_267328"/>
<evidence type="ECO:0000313" key="4">
    <source>
        <dbReference type="Proteomes" id="UP000001514"/>
    </source>
</evidence>
<evidence type="ECO:0000259" key="2">
    <source>
        <dbReference type="PROSITE" id="PS50405"/>
    </source>
</evidence>
<dbReference type="Gene3D" id="3.40.30.10">
    <property type="entry name" value="Glutaredoxin"/>
    <property type="match status" value="1"/>
</dbReference>
<dbReference type="OrthoDB" id="418495at2759"/>
<evidence type="ECO:0000259" key="1">
    <source>
        <dbReference type="PROSITE" id="PS50404"/>
    </source>
</evidence>
<dbReference type="Gramene" id="EFJ29170">
    <property type="protein sequence ID" value="EFJ29170"/>
    <property type="gene ID" value="SELMODRAFT_267328"/>
</dbReference>
<dbReference type="STRING" id="88036.D8RFS1"/>
<sequence length="265" mass="30667">MQFYHHPLSLQSQQARMALEEKGLDYWDYSINPLKARNLDAEFFREHPNGRIPVLINGNRVTRGSLAIVQYIDKFDKALGGDKFDCEKSLQWQRKVDAWDPKLFTLSATPPKYLQYHSRFKRQVLIARMAENPDLANKYHAKLHDMHALEELLKDTDAIQANREHLVGLLEDAEAELAATNNYLAGESFSMADVMFSPLLARIELMKQEKEMIHTRPHLMVYWAKVKTRESYKVCIGKYSKGLGKINLLLSSVLNVVARTMLKRY</sequence>
<dbReference type="InterPro" id="IPR044617">
    <property type="entry name" value="TCHQD"/>
</dbReference>
<dbReference type="CDD" id="cd00570">
    <property type="entry name" value="GST_N_family"/>
    <property type="match status" value="1"/>
</dbReference>
<dbReference type="CDD" id="cd00299">
    <property type="entry name" value="GST_C_family"/>
    <property type="match status" value="1"/>
</dbReference>
<dbReference type="PANTHER" id="PTHR45374:SF1">
    <property type="entry name" value="GLUTATHIONE S-TRANSFERASE TCHQD"/>
    <property type="match status" value="1"/>
</dbReference>
<dbReference type="InterPro" id="IPR010987">
    <property type="entry name" value="Glutathione-S-Trfase_C-like"/>
</dbReference>
<protein>
    <recommendedName>
        <fullName evidence="5">TCHQD class glutathione S-transferase</fullName>
    </recommendedName>
</protein>
<dbReference type="PROSITE" id="PS50404">
    <property type="entry name" value="GST_NTER"/>
    <property type="match status" value="1"/>
</dbReference>
<dbReference type="InParanoid" id="D8RFS1"/>